<dbReference type="EMBL" id="LGTL01000015">
    <property type="protein sequence ID" value="KPA77883.1"/>
    <property type="molecule type" value="Genomic_DNA"/>
</dbReference>
<dbReference type="AlphaFoldDB" id="A0A0M9FXB6"/>
<feature type="compositionally biased region" description="Polar residues" evidence="1">
    <location>
        <begin position="171"/>
        <end position="181"/>
    </location>
</feature>
<dbReference type="RefSeq" id="XP_015656322.1">
    <property type="nucleotide sequence ID" value="XM_015805029.1"/>
</dbReference>
<feature type="compositionally biased region" description="Polar residues" evidence="1">
    <location>
        <begin position="520"/>
        <end position="533"/>
    </location>
</feature>
<sequence length="762" mass="82299">MVQSSQYPEERQARRILELSYPEVDEEVRENLAYLVSARRMTLDDALAKLDTGGGGIQKHKATKPTTTTTAPAQAPLTSCATNGRRAGPTGSTAAEALRQRKGLRNDGAEETGRGHRRVNDDGEEAAADYRRGNARHTTTTTAPAGSRSKATEKDVATPTKAAAAGYPAVSSRSARPTISATPPKAAASSRLGNSISREVRYNRNRSDTRVSRSDSELTELRESSRSLVRSEDDCGQHSAPDLLNSRAAGDMGSGSASLPRQRYTAASTRTGARWREVDEDSAAAAAALEPRNKAAWAELAEKRQVSSSSTNGVSSLRSINDKEDGNVSTKENTMNALDDGEPMLTDAKLVTDEEKAAYEDRMKDMMHYWYRDETSMFDYTLRSMPTGQVLFFTTSMTGDRKVRDHCRLMENMLYLKLIPHHTIDVADSEFFQRRVRRMYTHSTQKRVMPDMPLLFVDDKLIGDFTAVQELEDAGELDAKLLEAGCSVLRPRAVAQVEAKLAGLPGTRLVLPASVPQRINSKSTAEGDSTGTSARPTAAKKRAATTATTAPAVDSTQDKRQAREGDGEHYPVLSPLTRRTNTSEVVSLAGRPPPPLRTPSTKSADTTSHPPPTSSSPSAPNRDRRLLGSEPARVHDDDIHLHDPINAAPSSATRRDSSGTAPRVTTGAAISSSGATAHSENRNVRASARNTLGHNDTCVADAEKYPTTSSAVPRLPSLSSRNRETYNADLTSPSARTSNTRRYSAQPRAAAGAAAVSRVELC</sequence>
<comment type="caution">
    <text evidence="2">The sequence shown here is derived from an EMBL/GenBank/DDBJ whole genome shotgun (WGS) entry which is preliminary data.</text>
</comment>
<dbReference type="PROSITE" id="PS51354">
    <property type="entry name" value="GLUTAREDOXIN_2"/>
    <property type="match status" value="1"/>
</dbReference>
<feature type="compositionally biased region" description="Basic and acidic residues" evidence="1">
    <location>
        <begin position="198"/>
        <end position="236"/>
    </location>
</feature>
<dbReference type="VEuPathDB" id="TriTrypDB:LpyrH10_15_0850"/>
<feature type="compositionally biased region" description="Basic and acidic residues" evidence="1">
    <location>
        <begin position="621"/>
        <end position="643"/>
    </location>
</feature>
<reference evidence="2 3" key="1">
    <citation type="submission" date="2015-07" db="EMBL/GenBank/DDBJ databases">
        <title>High-quality genome of monoxenous trypanosomatid Leptomonas pyrrhocoris.</title>
        <authorList>
            <person name="Flegontov P."/>
            <person name="Butenko A."/>
            <person name="Firsov S."/>
            <person name="Vlcek C."/>
            <person name="Logacheva M.D."/>
            <person name="Field M."/>
            <person name="Filatov D."/>
            <person name="Flegontova O."/>
            <person name="Gerasimov E."/>
            <person name="Jackson A.P."/>
            <person name="Kelly S."/>
            <person name="Opperdoes F."/>
            <person name="O'Reilly A."/>
            <person name="Votypka J."/>
            <person name="Yurchenko V."/>
            <person name="Lukes J."/>
        </authorList>
    </citation>
    <scope>NUCLEOTIDE SEQUENCE [LARGE SCALE GENOMIC DNA]</scope>
    <source>
        <strain evidence="2">H10</strain>
    </source>
</reference>
<dbReference type="Gene3D" id="3.40.30.10">
    <property type="entry name" value="Glutaredoxin"/>
    <property type="match status" value="1"/>
</dbReference>
<feature type="compositionally biased region" description="Low complexity" evidence="1">
    <location>
        <begin position="307"/>
        <end position="319"/>
    </location>
</feature>
<feature type="compositionally biased region" description="Polar residues" evidence="1">
    <location>
        <begin position="327"/>
        <end position="336"/>
    </location>
</feature>
<feature type="compositionally biased region" description="Basic and acidic residues" evidence="1">
    <location>
        <begin position="556"/>
        <end position="569"/>
    </location>
</feature>
<dbReference type="SUPFAM" id="SSF52833">
    <property type="entry name" value="Thioredoxin-like"/>
    <property type="match status" value="1"/>
</dbReference>
<name>A0A0M9FXB6_LEPPY</name>
<evidence type="ECO:0000313" key="3">
    <source>
        <dbReference type="Proteomes" id="UP000037923"/>
    </source>
</evidence>
<dbReference type="InterPro" id="IPR036249">
    <property type="entry name" value="Thioredoxin-like_sf"/>
</dbReference>
<evidence type="ECO:0000256" key="1">
    <source>
        <dbReference type="SAM" id="MobiDB-lite"/>
    </source>
</evidence>
<feature type="compositionally biased region" description="Polar residues" evidence="1">
    <location>
        <begin position="255"/>
        <end position="271"/>
    </location>
</feature>
<dbReference type="GeneID" id="26906961"/>
<feature type="region of interest" description="Disordered" evidence="1">
    <location>
        <begin position="307"/>
        <end position="341"/>
    </location>
</feature>
<dbReference type="OrthoDB" id="9932926at2759"/>
<feature type="region of interest" description="Disordered" evidence="1">
    <location>
        <begin position="53"/>
        <end position="272"/>
    </location>
</feature>
<protein>
    <submittedName>
        <fullName evidence="2">Uncharacterized protein</fullName>
    </submittedName>
</protein>
<evidence type="ECO:0000313" key="2">
    <source>
        <dbReference type="EMBL" id="KPA77883.1"/>
    </source>
</evidence>
<feature type="compositionally biased region" description="Basic and acidic residues" evidence="1">
    <location>
        <begin position="104"/>
        <end position="121"/>
    </location>
</feature>
<proteinExistence type="predicted"/>
<organism evidence="2 3">
    <name type="scientific">Leptomonas pyrrhocoris</name>
    <name type="common">Firebug parasite</name>
    <dbReference type="NCBI Taxonomy" id="157538"/>
    <lineage>
        <taxon>Eukaryota</taxon>
        <taxon>Discoba</taxon>
        <taxon>Euglenozoa</taxon>
        <taxon>Kinetoplastea</taxon>
        <taxon>Metakinetoplastina</taxon>
        <taxon>Trypanosomatida</taxon>
        <taxon>Trypanosomatidae</taxon>
        <taxon>Leishmaniinae</taxon>
        <taxon>Leptomonas</taxon>
    </lineage>
</organism>
<feature type="compositionally biased region" description="Low complexity" evidence="1">
    <location>
        <begin position="64"/>
        <end position="78"/>
    </location>
</feature>
<accession>A0A0M9FXB6</accession>
<feature type="region of interest" description="Disordered" evidence="1">
    <location>
        <begin position="520"/>
        <end position="683"/>
    </location>
</feature>
<feature type="compositionally biased region" description="Low complexity" evidence="1">
    <location>
        <begin position="665"/>
        <end position="678"/>
    </location>
</feature>
<keyword evidence="3" id="KW-1185">Reference proteome</keyword>
<feature type="region of interest" description="Disordered" evidence="1">
    <location>
        <begin position="703"/>
        <end position="746"/>
    </location>
</feature>
<dbReference type="OMA" id="YRDETSM"/>
<dbReference type="Proteomes" id="UP000037923">
    <property type="component" value="Unassembled WGS sequence"/>
</dbReference>
<gene>
    <name evidence="2" type="ORF">ABB37_06675</name>
</gene>
<feature type="compositionally biased region" description="Polar residues" evidence="1">
    <location>
        <begin position="728"/>
        <end position="743"/>
    </location>
</feature>